<dbReference type="GO" id="GO:0005524">
    <property type="term" value="F:ATP binding"/>
    <property type="evidence" value="ECO:0007669"/>
    <property type="project" value="UniProtKB-KW"/>
</dbReference>
<protein>
    <recommendedName>
        <fullName evidence="5">Protein kinase domain-containing protein</fullName>
    </recommendedName>
</protein>
<evidence type="ECO:0000256" key="1">
    <source>
        <dbReference type="ARBA" id="ARBA00022527"/>
    </source>
</evidence>
<feature type="compositionally biased region" description="Basic and acidic residues" evidence="4">
    <location>
        <begin position="130"/>
        <end position="140"/>
    </location>
</feature>
<reference evidence="6 7" key="1">
    <citation type="submission" date="2018-10" db="EMBL/GenBank/DDBJ databases">
        <title>A high-quality apple genome assembly.</title>
        <authorList>
            <person name="Hu J."/>
        </authorList>
    </citation>
    <scope>NUCLEOTIDE SEQUENCE [LARGE SCALE GENOMIC DNA]</scope>
    <source>
        <strain evidence="7">cv. HFTH1</strain>
        <tissue evidence="6">Young leaf</tissue>
    </source>
</reference>
<evidence type="ECO:0000313" key="6">
    <source>
        <dbReference type="EMBL" id="RXH92244.1"/>
    </source>
</evidence>
<dbReference type="PANTHER" id="PTHR47989">
    <property type="entry name" value="OS01G0750732 PROTEIN"/>
    <property type="match status" value="1"/>
</dbReference>
<keyword evidence="1" id="KW-0808">Transferase</keyword>
<keyword evidence="7" id="KW-1185">Reference proteome</keyword>
<dbReference type="Gene3D" id="1.10.510.10">
    <property type="entry name" value="Transferase(Phosphotransferase) domain 1"/>
    <property type="match status" value="1"/>
</dbReference>
<evidence type="ECO:0000259" key="5">
    <source>
        <dbReference type="PROSITE" id="PS50011"/>
    </source>
</evidence>
<feature type="compositionally biased region" description="Low complexity" evidence="4">
    <location>
        <begin position="116"/>
        <end position="129"/>
    </location>
</feature>
<accession>A0A498JDW9</accession>
<keyword evidence="1" id="KW-0418">Kinase</keyword>
<dbReference type="Pfam" id="PF07714">
    <property type="entry name" value="PK_Tyr_Ser-Thr"/>
    <property type="match status" value="1"/>
</dbReference>
<dbReference type="EMBL" id="RDQH01000334">
    <property type="protein sequence ID" value="RXH92244.1"/>
    <property type="molecule type" value="Genomic_DNA"/>
</dbReference>
<evidence type="ECO:0000256" key="2">
    <source>
        <dbReference type="ARBA" id="ARBA00022741"/>
    </source>
</evidence>
<proteinExistence type="predicted"/>
<dbReference type="InterPro" id="IPR001245">
    <property type="entry name" value="Ser-Thr/Tyr_kinase_cat_dom"/>
</dbReference>
<dbReference type="GO" id="GO:0004674">
    <property type="term" value="F:protein serine/threonine kinase activity"/>
    <property type="evidence" value="ECO:0007669"/>
    <property type="project" value="UniProtKB-KW"/>
</dbReference>
<comment type="caution">
    <text evidence="6">The sequence shown here is derived from an EMBL/GenBank/DDBJ whole genome shotgun (WGS) entry which is preliminary data.</text>
</comment>
<feature type="region of interest" description="Disordered" evidence="4">
    <location>
        <begin position="112"/>
        <end position="140"/>
    </location>
</feature>
<dbReference type="PANTHER" id="PTHR47989:SF65">
    <property type="entry name" value="PROTEIN KINASE DOMAIN-CONTAINING PROTEIN"/>
    <property type="match status" value="1"/>
</dbReference>
<evidence type="ECO:0000256" key="3">
    <source>
        <dbReference type="ARBA" id="ARBA00022840"/>
    </source>
</evidence>
<dbReference type="SUPFAM" id="SSF56112">
    <property type="entry name" value="Protein kinase-like (PK-like)"/>
    <property type="match status" value="1"/>
</dbReference>
<dbReference type="PROSITE" id="PS50011">
    <property type="entry name" value="PROTEIN_KINASE_DOM"/>
    <property type="match status" value="1"/>
</dbReference>
<dbReference type="Proteomes" id="UP000290289">
    <property type="component" value="Chromosome 8"/>
</dbReference>
<dbReference type="AlphaFoldDB" id="A0A498JDW9"/>
<evidence type="ECO:0000256" key="4">
    <source>
        <dbReference type="SAM" id="MobiDB-lite"/>
    </source>
</evidence>
<evidence type="ECO:0000313" key="7">
    <source>
        <dbReference type="Proteomes" id="UP000290289"/>
    </source>
</evidence>
<keyword evidence="3" id="KW-0067">ATP-binding</keyword>
<gene>
    <name evidence="6" type="ORF">DVH24_033140</name>
</gene>
<keyword evidence="2" id="KW-0547">Nucleotide-binding</keyword>
<organism evidence="6 7">
    <name type="scientific">Malus domestica</name>
    <name type="common">Apple</name>
    <name type="synonym">Pyrus malus</name>
    <dbReference type="NCBI Taxonomy" id="3750"/>
    <lineage>
        <taxon>Eukaryota</taxon>
        <taxon>Viridiplantae</taxon>
        <taxon>Streptophyta</taxon>
        <taxon>Embryophyta</taxon>
        <taxon>Tracheophyta</taxon>
        <taxon>Spermatophyta</taxon>
        <taxon>Magnoliopsida</taxon>
        <taxon>eudicotyledons</taxon>
        <taxon>Gunneridae</taxon>
        <taxon>Pentapetalae</taxon>
        <taxon>rosids</taxon>
        <taxon>fabids</taxon>
        <taxon>Rosales</taxon>
        <taxon>Rosaceae</taxon>
        <taxon>Amygdaloideae</taxon>
        <taxon>Maleae</taxon>
        <taxon>Malus</taxon>
    </lineage>
</organism>
<feature type="domain" description="Protein kinase" evidence="5">
    <location>
        <begin position="1"/>
        <end position="110"/>
    </location>
</feature>
<dbReference type="InterPro" id="IPR011009">
    <property type="entry name" value="Kinase-like_dom_sf"/>
</dbReference>
<sequence length="147" mass="16780">MNACVAEYAYTLRVDEKSDVYSFGVVLLELLTGRRPVGEFGEGVDIVQWSKKATNCRKEDVANIVDHRLTIYVPKDEAMHMFFIAMLCIQENSVERPTMREVVQMLSEFPRHSPESFRSSSSLANSQKSKNIEKDGKCPKFKQDILV</sequence>
<dbReference type="InterPro" id="IPR000719">
    <property type="entry name" value="Prot_kinase_dom"/>
</dbReference>
<keyword evidence="1" id="KW-0723">Serine/threonine-protein kinase</keyword>
<name>A0A498JDW9_MALDO</name>